<evidence type="ECO:0000256" key="1">
    <source>
        <dbReference type="ARBA" id="ARBA00010643"/>
    </source>
</evidence>
<dbReference type="Proteomes" id="UP000318297">
    <property type="component" value="Unassembled WGS sequence"/>
</dbReference>
<dbReference type="FunFam" id="1.10.10.1590:FF:000001">
    <property type="entry name" value="NADH-quinone oxidoreductase subunit E"/>
    <property type="match status" value="1"/>
</dbReference>
<dbReference type="OrthoDB" id="9807941at2"/>
<evidence type="ECO:0000313" key="8">
    <source>
        <dbReference type="EMBL" id="TWE11547.1"/>
    </source>
</evidence>
<keyword evidence="3" id="KW-0479">Metal-binding</keyword>
<comment type="similarity">
    <text evidence="1">Belongs to the complex I 24 kDa subunit family.</text>
</comment>
<keyword evidence="2" id="KW-0001">2Fe-2S</keyword>
<dbReference type="Gene3D" id="1.10.10.1590">
    <property type="entry name" value="NADH-quinone oxidoreductase subunit E"/>
    <property type="match status" value="1"/>
</dbReference>
<dbReference type="GO" id="GO:0046872">
    <property type="term" value="F:metal ion binding"/>
    <property type="evidence" value="ECO:0007669"/>
    <property type="project" value="UniProtKB-KW"/>
</dbReference>
<dbReference type="PANTHER" id="PTHR10371:SF3">
    <property type="entry name" value="NADH DEHYDROGENASE [UBIQUINONE] FLAVOPROTEIN 2, MITOCHONDRIAL"/>
    <property type="match status" value="1"/>
</dbReference>
<dbReference type="CDD" id="cd03064">
    <property type="entry name" value="TRX_Fd_NuoE"/>
    <property type="match status" value="1"/>
</dbReference>
<gene>
    <name evidence="8" type="ORF">BKA23_0320</name>
</gene>
<dbReference type="SUPFAM" id="SSF52833">
    <property type="entry name" value="Thioredoxin-like"/>
    <property type="match status" value="1"/>
</dbReference>
<evidence type="ECO:0000256" key="6">
    <source>
        <dbReference type="ARBA" id="ARBA00034078"/>
    </source>
</evidence>
<dbReference type="Pfam" id="PF01257">
    <property type="entry name" value="2Fe-2S_thioredx"/>
    <property type="match status" value="1"/>
</dbReference>
<evidence type="ECO:0000256" key="2">
    <source>
        <dbReference type="ARBA" id="ARBA00022714"/>
    </source>
</evidence>
<sequence length="293" mass="31155">MSTTTGQGHPEAHVEHDTKAPFHEKTPLHASETAYSPEQLAALHTDADAIVARYPVKRSALLPMLHLIQSVDGYITGRGVTFCAEKLDLTDAEVSGVATFYTQYKRHPNGEYTIGVCTNTLCAIMGGDLIFDAVSEHLGIGNDETTEDGKITLERVECNAACDYAPVVMANWEFMDNQTPESTKQLVDDLRAGKDVRPSRGPNKVCTFKQVSRTLAGFSDGLADEGVGAGGPSLEGLEVAKQHGWQAPGSGDEVRGEHQAEATSNDAGANPQPGQAHSGAEGHGTPESAKDEN</sequence>
<evidence type="ECO:0000313" key="9">
    <source>
        <dbReference type="Proteomes" id="UP000318297"/>
    </source>
</evidence>
<dbReference type="AlphaFoldDB" id="A0A561E7F0"/>
<feature type="region of interest" description="Disordered" evidence="7">
    <location>
        <begin position="240"/>
        <end position="293"/>
    </location>
</feature>
<keyword evidence="5" id="KW-0411">Iron-sulfur</keyword>
<evidence type="ECO:0000256" key="4">
    <source>
        <dbReference type="ARBA" id="ARBA00023004"/>
    </source>
</evidence>
<dbReference type="InterPro" id="IPR036249">
    <property type="entry name" value="Thioredoxin-like_sf"/>
</dbReference>
<dbReference type="EMBL" id="VIVQ01000001">
    <property type="protein sequence ID" value="TWE11547.1"/>
    <property type="molecule type" value="Genomic_DNA"/>
</dbReference>
<evidence type="ECO:0000256" key="3">
    <source>
        <dbReference type="ARBA" id="ARBA00022723"/>
    </source>
</evidence>
<feature type="compositionally biased region" description="Basic and acidic residues" evidence="7">
    <location>
        <begin position="10"/>
        <end position="22"/>
    </location>
</feature>
<dbReference type="GO" id="GO:0051537">
    <property type="term" value="F:2 iron, 2 sulfur cluster binding"/>
    <property type="evidence" value="ECO:0007669"/>
    <property type="project" value="UniProtKB-KW"/>
</dbReference>
<comment type="cofactor">
    <cofactor evidence="6">
        <name>[2Fe-2S] cluster</name>
        <dbReference type="ChEBI" id="CHEBI:190135"/>
    </cofactor>
</comment>
<protein>
    <submittedName>
        <fullName evidence="8">NADH dehydrogenase subunit E</fullName>
    </submittedName>
</protein>
<dbReference type="RefSeq" id="WP_145224879.1">
    <property type="nucleotide sequence ID" value="NZ_VIVQ01000001.1"/>
</dbReference>
<evidence type="ECO:0000256" key="5">
    <source>
        <dbReference type="ARBA" id="ARBA00023014"/>
    </source>
</evidence>
<dbReference type="NCBIfam" id="NF005721">
    <property type="entry name" value="PRK07539.1-1"/>
    <property type="match status" value="1"/>
</dbReference>
<name>A0A561E7F0_9MICO</name>
<proteinExistence type="inferred from homology"/>
<feature type="region of interest" description="Disordered" evidence="7">
    <location>
        <begin position="1"/>
        <end position="22"/>
    </location>
</feature>
<dbReference type="InterPro" id="IPR041921">
    <property type="entry name" value="NuoE_N"/>
</dbReference>
<organism evidence="8 9">
    <name type="scientific">Rudaeicoccus suwonensis</name>
    <dbReference type="NCBI Taxonomy" id="657409"/>
    <lineage>
        <taxon>Bacteria</taxon>
        <taxon>Bacillati</taxon>
        <taxon>Actinomycetota</taxon>
        <taxon>Actinomycetes</taxon>
        <taxon>Micrococcales</taxon>
        <taxon>Dermacoccaceae</taxon>
        <taxon>Rudaeicoccus</taxon>
    </lineage>
</organism>
<feature type="compositionally biased region" description="Polar residues" evidence="7">
    <location>
        <begin position="261"/>
        <end position="275"/>
    </location>
</feature>
<evidence type="ECO:0000256" key="7">
    <source>
        <dbReference type="SAM" id="MobiDB-lite"/>
    </source>
</evidence>
<reference evidence="8 9" key="1">
    <citation type="submission" date="2019-06" db="EMBL/GenBank/DDBJ databases">
        <title>Sequencing the genomes of 1000 actinobacteria strains.</title>
        <authorList>
            <person name="Klenk H.-P."/>
        </authorList>
    </citation>
    <scope>NUCLEOTIDE SEQUENCE [LARGE SCALE GENOMIC DNA]</scope>
    <source>
        <strain evidence="8 9">DSM 19560</strain>
    </source>
</reference>
<keyword evidence="4" id="KW-0408">Iron</keyword>
<comment type="caution">
    <text evidence="8">The sequence shown here is derived from an EMBL/GenBank/DDBJ whole genome shotgun (WGS) entry which is preliminary data.</text>
</comment>
<dbReference type="Gene3D" id="3.40.30.10">
    <property type="entry name" value="Glutaredoxin"/>
    <property type="match status" value="1"/>
</dbReference>
<dbReference type="PANTHER" id="PTHR10371">
    <property type="entry name" value="NADH DEHYDROGENASE UBIQUINONE FLAVOPROTEIN 2, MITOCHONDRIAL"/>
    <property type="match status" value="1"/>
</dbReference>
<dbReference type="GO" id="GO:0003954">
    <property type="term" value="F:NADH dehydrogenase activity"/>
    <property type="evidence" value="ECO:0007669"/>
    <property type="project" value="TreeGrafter"/>
</dbReference>
<dbReference type="InterPro" id="IPR042128">
    <property type="entry name" value="NuoE_dom"/>
</dbReference>
<keyword evidence="9" id="KW-1185">Reference proteome</keyword>
<accession>A0A561E7F0</accession>